<dbReference type="Gene3D" id="3.30.70.1400">
    <property type="entry name" value="Aminomethyltransferase beta-barrel domains"/>
    <property type="match status" value="1"/>
</dbReference>
<accession>X1QN19</accession>
<dbReference type="InterPro" id="IPR027266">
    <property type="entry name" value="TrmE/GcvT-like"/>
</dbReference>
<dbReference type="Gene3D" id="3.30.1360.120">
    <property type="entry name" value="Probable tRNA modification gtpase trme, domain 1"/>
    <property type="match status" value="1"/>
</dbReference>
<dbReference type="GO" id="GO:0005829">
    <property type="term" value="C:cytosol"/>
    <property type="evidence" value="ECO:0007669"/>
    <property type="project" value="TreeGrafter"/>
</dbReference>
<comment type="caution">
    <text evidence="2">The sequence shown here is derived from an EMBL/GenBank/DDBJ whole genome shotgun (WGS) entry which is preliminary data.</text>
</comment>
<dbReference type="AlphaFoldDB" id="X1QN19"/>
<feature type="non-terminal residue" evidence="2">
    <location>
        <position position="227"/>
    </location>
</feature>
<dbReference type="Pfam" id="PF01571">
    <property type="entry name" value="GCV_T"/>
    <property type="match status" value="1"/>
</dbReference>
<dbReference type="SUPFAM" id="SSF103025">
    <property type="entry name" value="Folate-binding domain"/>
    <property type="match status" value="1"/>
</dbReference>
<reference evidence="2" key="1">
    <citation type="journal article" date="2014" name="Front. Microbiol.">
        <title>High frequency of phylogenetically diverse reductive dehalogenase-homologous genes in deep subseafloor sedimentary metagenomes.</title>
        <authorList>
            <person name="Kawai M."/>
            <person name="Futagami T."/>
            <person name="Toyoda A."/>
            <person name="Takaki Y."/>
            <person name="Nishi S."/>
            <person name="Hori S."/>
            <person name="Arai W."/>
            <person name="Tsubouchi T."/>
            <person name="Morono Y."/>
            <person name="Uchiyama I."/>
            <person name="Ito T."/>
            <person name="Fujiyama A."/>
            <person name="Inagaki F."/>
            <person name="Takami H."/>
        </authorList>
    </citation>
    <scope>NUCLEOTIDE SEQUENCE</scope>
    <source>
        <strain evidence="2">Expedition CK06-06</strain>
    </source>
</reference>
<dbReference type="InterPro" id="IPR028896">
    <property type="entry name" value="GcvT/YgfZ/DmdA"/>
</dbReference>
<dbReference type="EMBL" id="BARV01036667">
    <property type="protein sequence ID" value="GAI56176.1"/>
    <property type="molecule type" value="Genomic_DNA"/>
</dbReference>
<gene>
    <name evidence="2" type="ORF">S06H3_56915</name>
</gene>
<evidence type="ECO:0000259" key="1">
    <source>
        <dbReference type="Pfam" id="PF01571"/>
    </source>
</evidence>
<evidence type="ECO:0000313" key="2">
    <source>
        <dbReference type="EMBL" id="GAI56176.1"/>
    </source>
</evidence>
<dbReference type="InterPro" id="IPR006222">
    <property type="entry name" value="GCVT_N"/>
</dbReference>
<sequence>KIRQDNGFPIYYDFSIKDKEKKKIDGLSIYRNGLNNLFVLKQSYFVGQKRFNKYFQGKILEEKDFKDEQSYIAGKRKSSKRNSNKYIISDKKEFPLKSVEEEILKRQKENPKRTPLYEEHKKLTNKIINFAGYEMPIWYTSIYEEHRAVRETVGLFDVGHMGVIEISGENCMNFLDIVTSNYIKWISDGQSQYTYLLDLDGKIIDDAIMYKRGKDKFMIIVNAVNED</sequence>
<dbReference type="PANTHER" id="PTHR43757:SF2">
    <property type="entry name" value="AMINOMETHYLTRANSFERASE, MITOCHONDRIAL"/>
    <property type="match status" value="1"/>
</dbReference>
<organism evidence="2">
    <name type="scientific">marine sediment metagenome</name>
    <dbReference type="NCBI Taxonomy" id="412755"/>
    <lineage>
        <taxon>unclassified sequences</taxon>
        <taxon>metagenomes</taxon>
        <taxon>ecological metagenomes</taxon>
    </lineage>
</organism>
<feature type="domain" description="GCVT N-terminal" evidence="1">
    <location>
        <begin position="116"/>
        <end position="226"/>
    </location>
</feature>
<name>X1QN19_9ZZZZ</name>
<protein>
    <recommendedName>
        <fullName evidence="1">GCVT N-terminal domain-containing protein</fullName>
    </recommendedName>
</protein>
<feature type="non-terminal residue" evidence="2">
    <location>
        <position position="1"/>
    </location>
</feature>
<dbReference type="PANTHER" id="PTHR43757">
    <property type="entry name" value="AMINOMETHYLTRANSFERASE"/>
    <property type="match status" value="1"/>
</dbReference>
<proteinExistence type="predicted"/>